<dbReference type="EMBL" id="ML208430">
    <property type="protein sequence ID" value="TFK65645.1"/>
    <property type="molecule type" value="Genomic_DNA"/>
</dbReference>
<sequence length="285" mass="31856">MDFSDYDEKELPNAIASYIESVGTAALGNITSTLEPRENGQRIGCRYTDATGRTSFILVGELAHAEEGTATAAHGDFLEDHTLTTKISDSARVRDIYALRAPTGQYQSLAPVYRRQTAVLNEVRLRALARDELENNITITEDWTSASVKATASSFPDEIISVRSKIKFKIPKDITQREHTCRILRASFLEDVENKTKKLPKLSLQIGQSYAAEVLPDFSENVFALVKSRVIQQDVRDISHDIIPPWQSSFFFRAGAIVILEGPAYHMSNVANGTCTILMDMRRRQ</sequence>
<proteinExistence type="predicted"/>
<organism evidence="1 2">
    <name type="scientific">Pluteus cervinus</name>
    <dbReference type="NCBI Taxonomy" id="181527"/>
    <lineage>
        <taxon>Eukaryota</taxon>
        <taxon>Fungi</taxon>
        <taxon>Dikarya</taxon>
        <taxon>Basidiomycota</taxon>
        <taxon>Agaricomycotina</taxon>
        <taxon>Agaricomycetes</taxon>
        <taxon>Agaricomycetidae</taxon>
        <taxon>Agaricales</taxon>
        <taxon>Pluteineae</taxon>
        <taxon>Pluteaceae</taxon>
        <taxon>Pluteus</taxon>
    </lineage>
</organism>
<name>A0ACD3AJL9_9AGAR</name>
<gene>
    <name evidence="1" type="ORF">BDN72DRAFT_860490</name>
</gene>
<reference evidence="1 2" key="1">
    <citation type="journal article" date="2019" name="Nat. Ecol. Evol.">
        <title>Megaphylogeny resolves global patterns of mushroom evolution.</title>
        <authorList>
            <person name="Varga T."/>
            <person name="Krizsan K."/>
            <person name="Foldi C."/>
            <person name="Dima B."/>
            <person name="Sanchez-Garcia M."/>
            <person name="Sanchez-Ramirez S."/>
            <person name="Szollosi G.J."/>
            <person name="Szarkandi J.G."/>
            <person name="Papp V."/>
            <person name="Albert L."/>
            <person name="Andreopoulos W."/>
            <person name="Angelini C."/>
            <person name="Antonin V."/>
            <person name="Barry K.W."/>
            <person name="Bougher N.L."/>
            <person name="Buchanan P."/>
            <person name="Buyck B."/>
            <person name="Bense V."/>
            <person name="Catcheside P."/>
            <person name="Chovatia M."/>
            <person name="Cooper J."/>
            <person name="Damon W."/>
            <person name="Desjardin D."/>
            <person name="Finy P."/>
            <person name="Geml J."/>
            <person name="Haridas S."/>
            <person name="Hughes K."/>
            <person name="Justo A."/>
            <person name="Karasinski D."/>
            <person name="Kautmanova I."/>
            <person name="Kiss B."/>
            <person name="Kocsube S."/>
            <person name="Kotiranta H."/>
            <person name="LaButti K.M."/>
            <person name="Lechner B.E."/>
            <person name="Liimatainen K."/>
            <person name="Lipzen A."/>
            <person name="Lukacs Z."/>
            <person name="Mihaltcheva S."/>
            <person name="Morgado L.N."/>
            <person name="Niskanen T."/>
            <person name="Noordeloos M.E."/>
            <person name="Ohm R.A."/>
            <person name="Ortiz-Santana B."/>
            <person name="Ovrebo C."/>
            <person name="Racz N."/>
            <person name="Riley R."/>
            <person name="Savchenko A."/>
            <person name="Shiryaev A."/>
            <person name="Soop K."/>
            <person name="Spirin V."/>
            <person name="Szebenyi C."/>
            <person name="Tomsovsky M."/>
            <person name="Tulloss R.E."/>
            <person name="Uehling J."/>
            <person name="Grigoriev I.V."/>
            <person name="Vagvolgyi C."/>
            <person name="Papp T."/>
            <person name="Martin F.M."/>
            <person name="Miettinen O."/>
            <person name="Hibbett D.S."/>
            <person name="Nagy L.G."/>
        </authorList>
    </citation>
    <scope>NUCLEOTIDE SEQUENCE [LARGE SCALE GENOMIC DNA]</scope>
    <source>
        <strain evidence="1 2">NL-1719</strain>
    </source>
</reference>
<evidence type="ECO:0000313" key="2">
    <source>
        <dbReference type="Proteomes" id="UP000308600"/>
    </source>
</evidence>
<keyword evidence="2" id="KW-1185">Reference proteome</keyword>
<evidence type="ECO:0000313" key="1">
    <source>
        <dbReference type="EMBL" id="TFK65645.1"/>
    </source>
</evidence>
<accession>A0ACD3AJL9</accession>
<protein>
    <submittedName>
        <fullName evidence="1">Uncharacterized protein</fullName>
    </submittedName>
</protein>
<dbReference type="Proteomes" id="UP000308600">
    <property type="component" value="Unassembled WGS sequence"/>
</dbReference>